<evidence type="ECO:0000313" key="3">
    <source>
        <dbReference type="Proteomes" id="UP001054945"/>
    </source>
</evidence>
<evidence type="ECO:0000256" key="1">
    <source>
        <dbReference type="SAM" id="MobiDB-lite"/>
    </source>
</evidence>
<accession>A0AAV4WVV6</accession>
<feature type="region of interest" description="Disordered" evidence="1">
    <location>
        <begin position="49"/>
        <end position="98"/>
    </location>
</feature>
<dbReference type="Proteomes" id="UP001054945">
    <property type="component" value="Unassembled WGS sequence"/>
</dbReference>
<organism evidence="2 3">
    <name type="scientific">Caerostris extrusa</name>
    <name type="common">Bark spider</name>
    <name type="synonym">Caerostris bankana</name>
    <dbReference type="NCBI Taxonomy" id="172846"/>
    <lineage>
        <taxon>Eukaryota</taxon>
        <taxon>Metazoa</taxon>
        <taxon>Ecdysozoa</taxon>
        <taxon>Arthropoda</taxon>
        <taxon>Chelicerata</taxon>
        <taxon>Arachnida</taxon>
        <taxon>Araneae</taxon>
        <taxon>Araneomorphae</taxon>
        <taxon>Entelegynae</taxon>
        <taxon>Araneoidea</taxon>
        <taxon>Araneidae</taxon>
        <taxon>Caerostris</taxon>
    </lineage>
</organism>
<dbReference type="AlphaFoldDB" id="A0AAV4WVV6"/>
<gene>
    <name evidence="2" type="ORF">CEXT_750771</name>
</gene>
<protein>
    <submittedName>
        <fullName evidence="2">Uncharacterized protein</fullName>
    </submittedName>
</protein>
<name>A0AAV4WVV6_CAEEX</name>
<feature type="compositionally biased region" description="Polar residues" evidence="1">
    <location>
        <begin position="88"/>
        <end position="98"/>
    </location>
</feature>
<feature type="compositionally biased region" description="Polar residues" evidence="1">
    <location>
        <begin position="1"/>
        <end position="13"/>
    </location>
</feature>
<comment type="caution">
    <text evidence="2">The sequence shown here is derived from an EMBL/GenBank/DDBJ whole genome shotgun (WGS) entry which is preliminary data.</text>
</comment>
<feature type="region of interest" description="Disordered" evidence="1">
    <location>
        <begin position="1"/>
        <end position="32"/>
    </location>
</feature>
<sequence>MNNDIITEQTLSMKEQLPESQGMLEATTESTKTGEWVKYVEKPQAIDIDDSVDQGDLQTVGDSSLKKDSGSSGYPSSGSESCVPNEITIDSTAEPSKI</sequence>
<keyword evidence="3" id="KW-1185">Reference proteome</keyword>
<feature type="compositionally biased region" description="Low complexity" evidence="1">
    <location>
        <begin position="70"/>
        <end position="81"/>
    </location>
</feature>
<reference evidence="2 3" key="1">
    <citation type="submission" date="2021-06" db="EMBL/GenBank/DDBJ databases">
        <title>Caerostris extrusa draft genome.</title>
        <authorList>
            <person name="Kono N."/>
            <person name="Arakawa K."/>
        </authorList>
    </citation>
    <scope>NUCLEOTIDE SEQUENCE [LARGE SCALE GENOMIC DNA]</scope>
</reference>
<dbReference type="EMBL" id="BPLR01016793">
    <property type="protein sequence ID" value="GIY86423.1"/>
    <property type="molecule type" value="Genomic_DNA"/>
</dbReference>
<proteinExistence type="predicted"/>
<evidence type="ECO:0000313" key="2">
    <source>
        <dbReference type="EMBL" id="GIY86423.1"/>
    </source>
</evidence>